<dbReference type="InterPro" id="IPR011701">
    <property type="entry name" value="MFS"/>
</dbReference>
<dbReference type="InterPro" id="IPR020846">
    <property type="entry name" value="MFS_dom"/>
</dbReference>
<feature type="transmembrane region" description="Helical" evidence="7">
    <location>
        <begin position="20"/>
        <end position="39"/>
    </location>
</feature>
<dbReference type="PANTHER" id="PTHR23517">
    <property type="entry name" value="RESISTANCE PROTEIN MDTM, PUTATIVE-RELATED-RELATED"/>
    <property type="match status" value="1"/>
</dbReference>
<keyword evidence="4 7" id="KW-0812">Transmembrane</keyword>
<keyword evidence="5 7" id="KW-1133">Transmembrane helix</keyword>
<evidence type="ECO:0000256" key="5">
    <source>
        <dbReference type="ARBA" id="ARBA00022989"/>
    </source>
</evidence>
<evidence type="ECO:0000256" key="7">
    <source>
        <dbReference type="SAM" id="Phobius"/>
    </source>
</evidence>
<dbReference type="InterPro" id="IPR036259">
    <property type="entry name" value="MFS_trans_sf"/>
</dbReference>
<organism evidence="9 10">
    <name type="scientific">Mycobacterium kansasii</name>
    <dbReference type="NCBI Taxonomy" id="1768"/>
    <lineage>
        <taxon>Bacteria</taxon>
        <taxon>Bacillati</taxon>
        <taxon>Actinomycetota</taxon>
        <taxon>Actinomycetes</taxon>
        <taxon>Mycobacteriales</taxon>
        <taxon>Mycobacteriaceae</taxon>
        <taxon>Mycobacterium</taxon>
    </lineage>
</organism>
<dbReference type="InterPro" id="IPR050171">
    <property type="entry name" value="MFS_Transporters"/>
</dbReference>
<dbReference type="GO" id="GO:0005886">
    <property type="term" value="C:plasma membrane"/>
    <property type="evidence" value="ECO:0007669"/>
    <property type="project" value="UniProtKB-SubCell"/>
</dbReference>
<protein>
    <recommendedName>
        <fullName evidence="8">Major facilitator superfamily (MFS) profile domain-containing protein</fullName>
    </recommendedName>
</protein>
<evidence type="ECO:0000256" key="1">
    <source>
        <dbReference type="ARBA" id="ARBA00004651"/>
    </source>
</evidence>
<dbReference type="GO" id="GO:0022857">
    <property type="term" value="F:transmembrane transporter activity"/>
    <property type="evidence" value="ECO:0007669"/>
    <property type="project" value="InterPro"/>
</dbReference>
<proteinExistence type="predicted"/>
<evidence type="ECO:0000259" key="8">
    <source>
        <dbReference type="PROSITE" id="PS50850"/>
    </source>
</evidence>
<evidence type="ECO:0000313" key="9">
    <source>
        <dbReference type="EMBL" id="BCI85537.1"/>
    </source>
</evidence>
<keyword evidence="3" id="KW-1003">Cell membrane</keyword>
<reference evidence="9 10" key="1">
    <citation type="submission" date="2020-07" db="EMBL/GenBank/DDBJ databases">
        <title>Mycobacterium kansasii (former subtype) with zoonotic potential isolated from diseased indoor pet cat, Japan.</title>
        <authorList>
            <person name="Fukano H."/>
            <person name="Terazono T."/>
            <person name="Hoshino Y."/>
        </authorList>
    </citation>
    <scope>NUCLEOTIDE SEQUENCE [LARGE SCALE GENOMIC DNA]</scope>
    <source>
        <strain evidence="9 10">Kuro-I</strain>
    </source>
</reference>
<dbReference type="PROSITE" id="PS50850">
    <property type="entry name" value="MFS"/>
    <property type="match status" value="1"/>
</dbReference>
<dbReference type="AlphaFoldDB" id="A0A7G1I3B8"/>
<keyword evidence="2" id="KW-0813">Transport</keyword>
<dbReference type="Proteomes" id="UP000516380">
    <property type="component" value="Chromosome"/>
</dbReference>
<feature type="transmembrane region" description="Helical" evidence="7">
    <location>
        <begin position="51"/>
        <end position="76"/>
    </location>
</feature>
<feature type="transmembrane region" description="Helical" evidence="7">
    <location>
        <begin position="175"/>
        <end position="200"/>
    </location>
</feature>
<evidence type="ECO:0000256" key="2">
    <source>
        <dbReference type="ARBA" id="ARBA00022448"/>
    </source>
</evidence>
<evidence type="ECO:0000256" key="3">
    <source>
        <dbReference type="ARBA" id="ARBA00022475"/>
    </source>
</evidence>
<comment type="subcellular location">
    <subcellularLocation>
        <location evidence="1">Cell membrane</location>
        <topology evidence="1">Multi-pass membrane protein</topology>
    </subcellularLocation>
</comment>
<feature type="domain" description="Major facilitator superfamily (MFS) profile" evidence="8">
    <location>
        <begin position="1"/>
        <end position="236"/>
    </location>
</feature>
<name>A0A7G1I3B8_MYCKA</name>
<feature type="transmembrane region" description="Helical" evidence="7">
    <location>
        <begin position="148"/>
        <end position="169"/>
    </location>
</feature>
<dbReference type="EMBL" id="AP023343">
    <property type="protein sequence ID" value="BCI85537.1"/>
    <property type="molecule type" value="Genomic_DNA"/>
</dbReference>
<dbReference type="PANTHER" id="PTHR23517:SF3">
    <property type="entry name" value="INTEGRAL MEMBRANE TRANSPORT PROTEIN"/>
    <property type="match status" value="1"/>
</dbReference>
<keyword evidence="6 7" id="KW-0472">Membrane</keyword>
<evidence type="ECO:0000313" key="10">
    <source>
        <dbReference type="Proteomes" id="UP000516380"/>
    </source>
</evidence>
<dbReference type="Gene3D" id="1.20.1250.20">
    <property type="entry name" value="MFS general substrate transporter like domains"/>
    <property type="match status" value="1"/>
</dbReference>
<keyword evidence="10" id="KW-1185">Reference proteome</keyword>
<accession>A0A7G1I3B8</accession>
<sequence>MSDSHTSSHSSCRQGLPGVIWLLLGGNLVVRAAGFAYPFMAFHVAGRGHTAGAVGAVLAAFGVGWAVGQLACGWLVDRTGSRATLASTMLVAATVLVLMAQARSVPALLIGALVTGVVYDAPRPVLGAAIAELVPDPARRAKIDAWRFGWIVSIGRAITGGVGGLLAGWSGVPVLFWINAVACALLALLAACCIPARSIAGPRRPPSRLRRLLKSVTAERFRMHGWSCCSGPASRH</sequence>
<evidence type="ECO:0000256" key="6">
    <source>
        <dbReference type="ARBA" id="ARBA00023136"/>
    </source>
</evidence>
<dbReference type="Pfam" id="PF07690">
    <property type="entry name" value="MFS_1"/>
    <property type="match status" value="1"/>
</dbReference>
<evidence type="ECO:0000256" key="4">
    <source>
        <dbReference type="ARBA" id="ARBA00022692"/>
    </source>
</evidence>
<gene>
    <name evidence="9" type="ORF">NIIDMKKI_07430</name>
</gene>
<dbReference type="SUPFAM" id="SSF103473">
    <property type="entry name" value="MFS general substrate transporter"/>
    <property type="match status" value="1"/>
</dbReference>